<dbReference type="Proteomes" id="UP001057452">
    <property type="component" value="Chromosome 8"/>
</dbReference>
<evidence type="ECO:0000313" key="2">
    <source>
        <dbReference type="Proteomes" id="UP001057452"/>
    </source>
</evidence>
<accession>A0ACB9X8R7</accession>
<dbReference type="EMBL" id="CM043792">
    <property type="protein sequence ID" value="KAI4822388.1"/>
    <property type="molecule type" value="Genomic_DNA"/>
</dbReference>
<protein>
    <submittedName>
        <fullName evidence="1">Uncharacterized protein</fullName>
    </submittedName>
</protein>
<name>A0ACB9X8R7_CHAAC</name>
<keyword evidence="2" id="KW-1185">Reference proteome</keyword>
<organism evidence="1 2">
    <name type="scientific">Chaenocephalus aceratus</name>
    <name type="common">Blackfin icefish</name>
    <name type="synonym">Chaenichthys aceratus</name>
    <dbReference type="NCBI Taxonomy" id="36190"/>
    <lineage>
        <taxon>Eukaryota</taxon>
        <taxon>Metazoa</taxon>
        <taxon>Chordata</taxon>
        <taxon>Craniata</taxon>
        <taxon>Vertebrata</taxon>
        <taxon>Euteleostomi</taxon>
        <taxon>Actinopterygii</taxon>
        <taxon>Neopterygii</taxon>
        <taxon>Teleostei</taxon>
        <taxon>Neoteleostei</taxon>
        <taxon>Acanthomorphata</taxon>
        <taxon>Eupercaria</taxon>
        <taxon>Perciformes</taxon>
        <taxon>Notothenioidei</taxon>
        <taxon>Channichthyidae</taxon>
        <taxon>Chaenocephalus</taxon>
    </lineage>
</organism>
<comment type="caution">
    <text evidence="1">The sequence shown here is derived from an EMBL/GenBank/DDBJ whole genome shotgun (WGS) entry which is preliminary data.</text>
</comment>
<reference evidence="1" key="1">
    <citation type="submission" date="2022-05" db="EMBL/GenBank/DDBJ databases">
        <title>Chromosome-level genome of Chaenocephalus aceratus.</title>
        <authorList>
            <person name="Park H."/>
        </authorList>
    </citation>
    <scope>NUCLEOTIDE SEQUENCE</scope>
    <source>
        <strain evidence="1">KU_202001</strain>
    </source>
</reference>
<proteinExistence type="predicted"/>
<sequence>MEGRDFAAPAHLLSERGALVHRAASRIAPSGHGSVQHGGHFTPGKYYPSHIPMAPHSVSFLSSRKTLVSGKRWSSCHLCFSHPPLPRAIVADPSFVLFKQTATHTTPCGMVPQSPGLERGACTQDKYKGDPRRMPTGKSNQRSCVVERLYDRIQRGTEWQAAERAACGGGRGGLMQVPNSTSALGVYSPSISLFSTSARGCWEML</sequence>
<gene>
    <name evidence="1" type="ORF">KUCAC02_007939</name>
</gene>
<evidence type="ECO:0000313" key="1">
    <source>
        <dbReference type="EMBL" id="KAI4822388.1"/>
    </source>
</evidence>